<dbReference type="PANTHER" id="PTHR43199:SF1">
    <property type="entry name" value="GLUTATHIONE HYDROLASE PROENZYME"/>
    <property type="match status" value="1"/>
</dbReference>
<feature type="non-terminal residue" evidence="1">
    <location>
        <position position="380"/>
    </location>
</feature>
<dbReference type="EMBL" id="UINC01053619">
    <property type="protein sequence ID" value="SVB70359.1"/>
    <property type="molecule type" value="Genomic_DNA"/>
</dbReference>
<dbReference type="PRINTS" id="PR01210">
    <property type="entry name" value="GGTRANSPTASE"/>
</dbReference>
<gene>
    <name evidence="1" type="ORF">METZ01_LOCUS223213</name>
</gene>
<dbReference type="InterPro" id="IPR051792">
    <property type="entry name" value="GGT_bact"/>
</dbReference>
<proteinExistence type="predicted"/>
<dbReference type="AlphaFoldDB" id="A0A382G648"/>
<dbReference type="InterPro" id="IPR029055">
    <property type="entry name" value="Ntn_hydrolases_N"/>
</dbReference>
<reference evidence="1" key="1">
    <citation type="submission" date="2018-05" db="EMBL/GenBank/DDBJ databases">
        <authorList>
            <person name="Lanie J.A."/>
            <person name="Ng W.-L."/>
            <person name="Kazmierczak K.M."/>
            <person name="Andrzejewski T.M."/>
            <person name="Davidsen T.M."/>
            <person name="Wayne K.J."/>
            <person name="Tettelin H."/>
            <person name="Glass J.I."/>
            <person name="Rusch D."/>
            <person name="Podicherti R."/>
            <person name="Tsui H.-C.T."/>
            <person name="Winkler M.E."/>
        </authorList>
    </citation>
    <scope>NUCLEOTIDE SEQUENCE</scope>
</reference>
<dbReference type="PANTHER" id="PTHR43199">
    <property type="entry name" value="GLUTATHIONE HYDROLASE"/>
    <property type="match status" value="1"/>
</dbReference>
<organism evidence="1">
    <name type="scientific">marine metagenome</name>
    <dbReference type="NCBI Taxonomy" id="408172"/>
    <lineage>
        <taxon>unclassified sequences</taxon>
        <taxon>metagenomes</taxon>
        <taxon>ecological metagenomes</taxon>
    </lineage>
</organism>
<dbReference type="SUPFAM" id="SSF56235">
    <property type="entry name" value="N-terminal nucleophile aminohydrolases (Ntn hydrolases)"/>
    <property type="match status" value="1"/>
</dbReference>
<dbReference type="Gene3D" id="1.10.246.130">
    <property type="match status" value="1"/>
</dbReference>
<evidence type="ECO:0000313" key="1">
    <source>
        <dbReference type="EMBL" id="SVB70359.1"/>
    </source>
</evidence>
<protein>
    <recommendedName>
        <fullName evidence="2">Gamma-glutamyltranspeptidase</fullName>
    </recommendedName>
</protein>
<dbReference type="Pfam" id="PF01019">
    <property type="entry name" value="G_glu_transpept"/>
    <property type="match status" value="1"/>
</dbReference>
<evidence type="ECO:0008006" key="2">
    <source>
        <dbReference type="Google" id="ProtNLM"/>
    </source>
</evidence>
<accession>A0A382G648</accession>
<name>A0A382G648_9ZZZZ</name>
<dbReference type="InterPro" id="IPR043138">
    <property type="entry name" value="GGT_lsub"/>
</dbReference>
<sequence>MKKFTGYTSIQLAKTRLWGLRRQLTCLLIPLFFSACSEKELPEGFGGQVKEFYGGVAGDEPRSVLEARRILSAGGSAADAATALYFALAVTLPSSASLGGGGSCLVFRPKLQNPGWGKPIFTQKIEALEFFTRSPGVIFSTTSRPSAVPGNIAGMFALHARYGRMSWSKLVVVGEKLARFGIQASRALLSDLEPVEGALNQDPASNLIFRGPKGNSIKEGDYFRQIDLANTLSKIRMNGPIDFYRGKFAEFFVDRVNAAGGALSLEDLQNYRPRWVKPISMEYGTSYFNKNKAYFVPPPAAAGIVEAQILGVLGREGSLNDASSKAKYHLLAEASLIAYVQRGRWMQENLMSKIPEKDLVSKSELDRLLGEFSDKQHRPS</sequence>